<dbReference type="PANTHER" id="PTHR47074">
    <property type="entry name" value="BNAC02G40300D PROTEIN"/>
    <property type="match status" value="1"/>
</dbReference>
<evidence type="ECO:0000313" key="3">
    <source>
        <dbReference type="Proteomes" id="UP000008311"/>
    </source>
</evidence>
<dbReference type="InterPro" id="IPR012337">
    <property type="entry name" value="RNaseH-like_sf"/>
</dbReference>
<sequence length="214" mass="24226">MENLDESFILFVRTRIQKPEFRWHKVVELDPLLWPAKPQNEGSQNQKGAAAWEVPPDGLYKINCDASFHQSNGIGKAAFVCRDARGSLIFAGCKEFCCRSAVVAEEAEALREAVRFVEGISWQSIFFEFDALVVISSLASHKDQTPWRILSIVEEIANRSGKIFNVQFRHISRESNKVAHRLSRNVGVLDFRGILYQAPSILSNLLYEDISPSQ</sequence>
<accession>B9T1X4</accession>
<dbReference type="PANTHER" id="PTHR47074:SF67">
    <property type="entry name" value="RNASE H TYPE-1 DOMAIN-CONTAINING PROTEIN"/>
    <property type="match status" value="1"/>
</dbReference>
<reference evidence="3" key="1">
    <citation type="journal article" date="2010" name="Nat. Biotechnol.">
        <title>Draft genome sequence of the oilseed species Ricinus communis.</title>
        <authorList>
            <person name="Chan A.P."/>
            <person name="Crabtree J."/>
            <person name="Zhao Q."/>
            <person name="Lorenzi H."/>
            <person name="Orvis J."/>
            <person name="Puiu D."/>
            <person name="Melake-Berhan A."/>
            <person name="Jones K.M."/>
            <person name="Redman J."/>
            <person name="Chen G."/>
            <person name="Cahoon E.B."/>
            <person name="Gedil M."/>
            <person name="Stanke M."/>
            <person name="Haas B.J."/>
            <person name="Wortman J.R."/>
            <person name="Fraser-Liggett C.M."/>
            <person name="Ravel J."/>
            <person name="Rabinowicz P.D."/>
        </authorList>
    </citation>
    <scope>NUCLEOTIDE SEQUENCE [LARGE SCALE GENOMIC DNA]</scope>
    <source>
        <strain evidence="3">cv. Hale</strain>
    </source>
</reference>
<dbReference type="InterPro" id="IPR002156">
    <property type="entry name" value="RNaseH_domain"/>
</dbReference>
<dbReference type="Gene3D" id="3.30.420.10">
    <property type="entry name" value="Ribonuclease H-like superfamily/Ribonuclease H"/>
    <property type="match status" value="1"/>
</dbReference>
<dbReference type="SUPFAM" id="SSF53098">
    <property type="entry name" value="Ribonuclease H-like"/>
    <property type="match status" value="1"/>
</dbReference>
<dbReference type="eggNOG" id="KOG1075">
    <property type="taxonomic scope" value="Eukaryota"/>
</dbReference>
<dbReference type="InParanoid" id="B9T1X4"/>
<keyword evidence="3" id="KW-1185">Reference proteome</keyword>
<evidence type="ECO:0000259" key="1">
    <source>
        <dbReference type="Pfam" id="PF13456"/>
    </source>
</evidence>
<dbReference type="AlphaFoldDB" id="B9T1X4"/>
<dbReference type="InterPro" id="IPR044730">
    <property type="entry name" value="RNase_H-like_dom_plant"/>
</dbReference>
<dbReference type="EMBL" id="EQ974362">
    <property type="protein sequence ID" value="EEF30137.1"/>
    <property type="molecule type" value="Genomic_DNA"/>
</dbReference>
<protein>
    <recommendedName>
        <fullName evidence="1">RNase H type-1 domain-containing protein</fullName>
    </recommendedName>
</protein>
<dbReference type="InterPro" id="IPR052929">
    <property type="entry name" value="RNase_H-like_EbsB-rel"/>
</dbReference>
<name>B9T1X4_RICCO</name>
<organism evidence="2 3">
    <name type="scientific">Ricinus communis</name>
    <name type="common">Castor bean</name>
    <dbReference type="NCBI Taxonomy" id="3988"/>
    <lineage>
        <taxon>Eukaryota</taxon>
        <taxon>Viridiplantae</taxon>
        <taxon>Streptophyta</taxon>
        <taxon>Embryophyta</taxon>
        <taxon>Tracheophyta</taxon>
        <taxon>Spermatophyta</taxon>
        <taxon>Magnoliopsida</taxon>
        <taxon>eudicotyledons</taxon>
        <taxon>Gunneridae</taxon>
        <taxon>Pentapetalae</taxon>
        <taxon>rosids</taxon>
        <taxon>fabids</taxon>
        <taxon>Malpighiales</taxon>
        <taxon>Euphorbiaceae</taxon>
        <taxon>Acalyphoideae</taxon>
        <taxon>Acalypheae</taxon>
        <taxon>Ricinus</taxon>
    </lineage>
</organism>
<dbReference type="Proteomes" id="UP000008311">
    <property type="component" value="Unassembled WGS sequence"/>
</dbReference>
<feature type="domain" description="RNase H type-1" evidence="1">
    <location>
        <begin position="63"/>
        <end position="184"/>
    </location>
</feature>
<proteinExistence type="predicted"/>
<gene>
    <name evidence="2" type="ORF">RCOM_0108650</name>
</gene>
<dbReference type="GO" id="GO:0004523">
    <property type="term" value="F:RNA-DNA hybrid ribonuclease activity"/>
    <property type="evidence" value="ECO:0007669"/>
    <property type="project" value="InterPro"/>
</dbReference>
<dbReference type="CDD" id="cd06222">
    <property type="entry name" value="RNase_H_like"/>
    <property type="match status" value="1"/>
</dbReference>
<dbReference type="GO" id="GO:0003676">
    <property type="term" value="F:nucleic acid binding"/>
    <property type="evidence" value="ECO:0007669"/>
    <property type="project" value="InterPro"/>
</dbReference>
<evidence type="ECO:0000313" key="2">
    <source>
        <dbReference type="EMBL" id="EEF30137.1"/>
    </source>
</evidence>
<dbReference type="InterPro" id="IPR036397">
    <property type="entry name" value="RNaseH_sf"/>
</dbReference>
<dbReference type="Pfam" id="PF13456">
    <property type="entry name" value="RVT_3"/>
    <property type="match status" value="1"/>
</dbReference>